<comment type="caution">
    <text evidence="1">The sequence shown here is derived from an EMBL/GenBank/DDBJ whole genome shotgun (WGS) entry which is preliminary data.</text>
</comment>
<organism evidence="1 2">
    <name type="scientific">Mariniflexile soesokkakense</name>
    <dbReference type="NCBI Taxonomy" id="1343160"/>
    <lineage>
        <taxon>Bacteria</taxon>
        <taxon>Pseudomonadati</taxon>
        <taxon>Bacteroidota</taxon>
        <taxon>Flavobacteriia</taxon>
        <taxon>Flavobacteriales</taxon>
        <taxon>Flavobacteriaceae</taxon>
        <taxon>Mariniflexile</taxon>
    </lineage>
</organism>
<evidence type="ECO:0000313" key="1">
    <source>
        <dbReference type="EMBL" id="MEN3323753.1"/>
    </source>
</evidence>
<protein>
    <submittedName>
        <fullName evidence="1">Uncharacterized protein</fullName>
    </submittedName>
</protein>
<dbReference type="Proteomes" id="UP001416393">
    <property type="component" value="Unassembled WGS sequence"/>
</dbReference>
<keyword evidence="2" id="KW-1185">Reference proteome</keyword>
<accession>A0ABV0A9H1</accession>
<dbReference type="RefSeq" id="WP_346241444.1">
    <property type="nucleotide sequence ID" value="NZ_JAZHYP010000003.1"/>
</dbReference>
<proteinExistence type="predicted"/>
<sequence>MTSKTEVLEYLHILLTHNLYGSTQGFFNSAYRNRFIGFRSELEFKNDFKSRRLIDGGYILPMQDKKPTLHAPLYFTITAKKPYSFLRTYSILESFPFSKMLVIHFPNYDIDSWNTIDVMQTGDLLRVPDFSVYEKTYNRIEHTKQGINYITNLFMDKTRNPNRFIVDKKIKQECFEMLEVFEIEQLIDIYVDRLVFDGFIGLGKVKGVPSDIDAIDMKENNFFLLEIKEKDLSKGNPKGFGMDTQRLNDLLSIQKLTGLTYVYMVKKVNNQKERLKDGWFYISLNDFYKHTKGSATIQGGAGMASASGNHPTLVCDFKHFKELKQ</sequence>
<reference evidence="1 2" key="1">
    <citation type="submission" date="2024-01" db="EMBL/GenBank/DDBJ databases">
        <title>Mariniflexile litorale sp. nov., isolated from the shallow sediments of the Sea of Japan.</title>
        <authorList>
            <person name="Romanenko L."/>
            <person name="Bystritskaya E."/>
            <person name="Isaeva M."/>
        </authorList>
    </citation>
    <scope>NUCLEOTIDE SEQUENCE [LARGE SCALE GENOMIC DNA]</scope>
    <source>
        <strain evidence="1 2">KCTC 32427</strain>
    </source>
</reference>
<evidence type="ECO:0000313" key="2">
    <source>
        <dbReference type="Proteomes" id="UP001416393"/>
    </source>
</evidence>
<name>A0ABV0A9H1_9FLAO</name>
<dbReference type="EMBL" id="JAZHYP010000003">
    <property type="protein sequence ID" value="MEN3323753.1"/>
    <property type="molecule type" value="Genomic_DNA"/>
</dbReference>
<gene>
    <name evidence="1" type="ORF">VP395_08440</name>
</gene>